<evidence type="ECO:0000259" key="4">
    <source>
        <dbReference type="PROSITE" id="PS51180"/>
    </source>
</evidence>
<evidence type="ECO:0000256" key="1">
    <source>
        <dbReference type="ARBA" id="ARBA00010997"/>
    </source>
</evidence>
<feature type="compositionally biased region" description="Acidic residues" evidence="3">
    <location>
        <begin position="444"/>
        <end position="455"/>
    </location>
</feature>
<proteinExistence type="inferred from homology"/>
<dbReference type="GO" id="GO:0005886">
    <property type="term" value="C:plasma membrane"/>
    <property type="evidence" value="ECO:0007669"/>
    <property type="project" value="TreeGrafter"/>
</dbReference>
<protein>
    <recommendedName>
        <fullName evidence="2">pH-response regulator protein palC</fullName>
    </recommendedName>
</protein>
<dbReference type="SMART" id="SM01041">
    <property type="entry name" value="BRO1"/>
    <property type="match status" value="1"/>
</dbReference>
<dbReference type="PANTHER" id="PTHR40463:SF1">
    <property type="entry name" value="PH-RESPONSE REGULATOR PROTEIN PALC"/>
    <property type="match status" value="1"/>
</dbReference>
<gene>
    <name evidence="5" type="ORF">EJ08DRAFT_578699</name>
</gene>
<dbReference type="InterPro" id="IPR037505">
    <property type="entry name" value="pH-resp_palC"/>
</dbReference>
<evidence type="ECO:0000256" key="3">
    <source>
        <dbReference type="SAM" id="MobiDB-lite"/>
    </source>
</evidence>
<dbReference type="OrthoDB" id="10266451at2759"/>
<feature type="region of interest" description="Disordered" evidence="3">
    <location>
        <begin position="428"/>
        <end position="476"/>
    </location>
</feature>
<comment type="similarity">
    <text evidence="1">Belongs to the palC family.</text>
</comment>
<dbReference type="GO" id="GO:0071467">
    <property type="term" value="P:cellular response to pH"/>
    <property type="evidence" value="ECO:0007669"/>
    <property type="project" value="InterPro"/>
</dbReference>
<sequence>MPYPFLLPTTSYLSFTQFFSSSTHSSLPIAATSSRAVLRDALKRHKRLSPSSQPSNLSTVLSALNSYIPYLLALDAGLSGNVISGEEVDVVLLRELEVEWRCTLSATLPGREPPRQKLKSLETEVMFTLETLAYVHSLLARAQLRPLYQSGQAPPSEEQRKQAIAGAMQHLLSANSVHNFLVQRSNCGSSHAAAVADISTSVLNALSSLALAEATLITVLKDDPYPSAVAEERNKHSKDWMFKSPDMPKVRAHLFARLCLAAAEHASRGLASVRNTKGVDESLIMYLEDLRCTARAKAARFLGVDAEGQGKVGEGVAWLRGAKKELGLLVEGEDRGLKGFSKLKKDWKEKREDKRVDRGDADWGVDAGRFEEGRVLDMLLRKWEKMNDTVNVQIVPPSEQLLASMPSGREYHTPKPYQAPSLDEDVIARMRAPPDPADLSFQSTEDDSGTEDELQPEPVGAFPGTKSDYAGRSTYY</sequence>
<evidence type="ECO:0000313" key="6">
    <source>
        <dbReference type="Proteomes" id="UP000800235"/>
    </source>
</evidence>
<dbReference type="Proteomes" id="UP000800235">
    <property type="component" value="Unassembled WGS sequence"/>
</dbReference>
<accession>A0A9P4P4H5</accession>
<evidence type="ECO:0000313" key="5">
    <source>
        <dbReference type="EMBL" id="KAF2436454.1"/>
    </source>
</evidence>
<name>A0A9P4P4H5_9PEZI</name>
<dbReference type="EMBL" id="MU007010">
    <property type="protein sequence ID" value="KAF2436454.1"/>
    <property type="molecule type" value="Genomic_DNA"/>
</dbReference>
<dbReference type="InterPro" id="IPR038499">
    <property type="entry name" value="BRO1_sf"/>
</dbReference>
<organism evidence="5 6">
    <name type="scientific">Tothia fuscella</name>
    <dbReference type="NCBI Taxonomy" id="1048955"/>
    <lineage>
        <taxon>Eukaryota</taxon>
        <taxon>Fungi</taxon>
        <taxon>Dikarya</taxon>
        <taxon>Ascomycota</taxon>
        <taxon>Pezizomycotina</taxon>
        <taxon>Dothideomycetes</taxon>
        <taxon>Pleosporomycetidae</taxon>
        <taxon>Venturiales</taxon>
        <taxon>Cylindrosympodiaceae</taxon>
        <taxon>Tothia</taxon>
    </lineage>
</organism>
<dbReference type="CDD" id="cd09245">
    <property type="entry name" value="BRO1_UmRIM23-like"/>
    <property type="match status" value="1"/>
</dbReference>
<evidence type="ECO:0000256" key="2">
    <source>
        <dbReference type="ARBA" id="ARBA00022193"/>
    </source>
</evidence>
<feature type="domain" description="BRO1" evidence="4">
    <location>
        <begin position="1"/>
        <end position="476"/>
    </location>
</feature>
<keyword evidence="6" id="KW-1185">Reference proteome</keyword>
<reference evidence="5" key="1">
    <citation type="journal article" date="2020" name="Stud. Mycol.">
        <title>101 Dothideomycetes genomes: a test case for predicting lifestyles and emergence of pathogens.</title>
        <authorList>
            <person name="Haridas S."/>
            <person name="Albert R."/>
            <person name="Binder M."/>
            <person name="Bloem J."/>
            <person name="Labutti K."/>
            <person name="Salamov A."/>
            <person name="Andreopoulos B."/>
            <person name="Baker S."/>
            <person name="Barry K."/>
            <person name="Bills G."/>
            <person name="Bluhm B."/>
            <person name="Cannon C."/>
            <person name="Castanera R."/>
            <person name="Culley D."/>
            <person name="Daum C."/>
            <person name="Ezra D."/>
            <person name="Gonzalez J."/>
            <person name="Henrissat B."/>
            <person name="Kuo A."/>
            <person name="Liang C."/>
            <person name="Lipzen A."/>
            <person name="Lutzoni F."/>
            <person name="Magnuson J."/>
            <person name="Mondo S."/>
            <person name="Nolan M."/>
            <person name="Ohm R."/>
            <person name="Pangilinan J."/>
            <person name="Park H.-J."/>
            <person name="Ramirez L."/>
            <person name="Alfaro M."/>
            <person name="Sun H."/>
            <person name="Tritt A."/>
            <person name="Yoshinaga Y."/>
            <person name="Zwiers L.-H."/>
            <person name="Turgeon B."/>
            <person name="Goodwin S."/>
            <person name="Spatafora J."/>
            <person name="Crous P."/>
            <person name="Grigoriev I."/>
        </authorList>
    </citation>
    <scope>NUCLEOTIDE SEQUENCE</scope>
    <source>
        <strain evidence="5">CBS 130266</strain>
    </source>
</reference>
<dbReference type="PROSITE" id="PS51180">
    <property type="entry name" value="BRO1"/>
    <property type="match status" value="1"/>
</dbReference>
<dbReference type="AlphaFoldDB" id="A0A9P4P4H5"/>
<dbReference type="Gene3D" id="1.25.40.280">
    <property type="entry name" value="alix/aip1 like domains"/>
    <property type="match status" value="1"/>
</dbReference>
<dbReference type="InterPro" id="IPR004328">
    <property type="entry name" value="BRO1_dom"/>
</dbReference>
<dbReference type="PANTHER" id="PTHR40463">
    <property type="entry name" value="PH-RESPONSE REGULATOR PROTEIN PALC"/>
    <property type="match status" value="1"/>
</dbReference>
<dbReference type="Pfam" id="PF03097">
    <property type="entry name" value="BRO1"/>
    <property type="match status" value="1"/>
</dbReference>
<comment type="caution">
    <text evidence="5">The sequence shown here is derived from an EMBL/GenBank/DDBJ whole genome shotgun (WGS) entry which is preliminary data.</text>
</comment>